<comment type="function">
    <text evidence="8">Component of the cytochrome c oxidase, the last enzyme in the mitochondrial electron transport chain which drives oxidative phosphorylation. The respiratory chain contains 3 multisubunit complexes succinate dehydrogenase (complex II, CII), ubiquinol-cytochrome c oxidoreductase (cytochrome b-c1 complex, complex III, CIII) and cytochrome c oxidase (complex IV, CIV), that cooperate to transfer electrons derived from NADH and succinate to molecular oxygen, creating an electrochemical gradient over the inner membrane that drives transmembrane transport and the ATP synthase. Cytochrome c oxidase is the component of the respiratory chain that catalyzes the reduction of oxygen to water. Electrons originating from reduced cytochrome c in the intermembrane space (IMS) are transferred via the dinuclear copper A center (CU(A)) of subunit 2 and heme A of subunit 1 to the active site in subunit 1, a binuclear center (BNC) formed by heme A3 and copper B (CU(B)). The BNC reduces molecular oxygen to 2 water molecules using 4 electrons from cytochrome c in the IMS and 4 protons from the mitochondrial matrix.</text>
</comment>
<dbReference type="EMBL" id="KJ789171">
    <property type="protein sequence ID" value="AIL54891.1"/>
    <property type="molecule type" value="Genomic_DNA"/>
</dbReference>
<evidence type="ECO:0000256" key="4">
    <source>
        <dbReference type="ARBA" id="ARBA00022692"/>
    </source>
</evidence>
<evidence type="ECO:0000313" key="11">
    <source>
        <dbReference type="EMBL" id="AIL54891.1"/>
    </source>
</evidence>
<dbReference type="PANTHER" id="PTHR11403:SF7">
    <property type="entry name" value="CYTOCHROME C OXIDASE SUBUNIT 3"/>
    <property type="match status" value="1"/>
</dbReference>
<dbReference type="PROSITE" id="PS50253">
    <property type="entry name" value="COX3"/>
    <property type="match status" value="1"/>
</dbReference>
<dbReference type="Gene3D" id="1.20.120.80">
    <property type="entry name" value="Cytochrome c oxidase, subunit III, four-helix bundle"/>
    <property type="match status" value="1"/>
</dbReference>
<feature type="domain" description="Heme-copper oxidase subunit III family profile" evidence="10">
    <location>
        <begin position="2"/>
        <end position="259"/>
    </location>
</feature>
<dbReference type="InterPro" id="IPR000298">
    <property type="entry name" value="Cyt_c_oxidase-like_su3"/>
</dbReference>
<geneLocation type="mitochondrion" evidence="11"/>
<evidence type="ECO:0000256" key="3">
    <source>
        <dbReference type="ARBA" id="ARBA00015944"/>
    </source>
</evidence>
<dbReference type="InterPro" id="IPR033945">
    <property type="entry name" value="Cyt_c_oxase_su3_dom"/>
</dbReference>
<organism evidence="11">
    <name type="scientific">Spirobrachia sp. YL-2014</name>
    <dbReference type="NCBI Taxonomy" id="1535021"/>
    <lineage>
        <taxon>Eukaryota</taxon>
        <taxon>Metazoa</taxon>
        <taxon>Spiralia</taxon>
        <taxon>Lophotrochozoa</taxon>
        <taxon>Annelida</taxon>
        <taxon>Polychaeta</taxon>
        <taxon>Sedentaria</taxon>
        <taxon>Canalipalpata</taxon>
        <taxon>Sabellida</taxon>
        <taxon>Siboglinidae</taxon>
        <taxon>Spirobrachia</taxon>
    </lineage>
</organism>
<proteinExistence type="inferred from homology"/>
<reference evidence="11" key="1">
    <citation type="journal article" date="2015" name="Mol. Phylogenet. Evol.">
        <title>Mitogenomics reveals phylogeny and repeated motifs in control regions of the deep-sea family Siboglinidae (Annelida).</title>
        <authorList>
            <person name="Li Y."/>
            <person name="Kocot K.M."/>
            <person name="Schander C."/>
            <person name="Santos S.R."/>
            <person name="Thornhill D.J."/>
            <person name="Halanych K.M."/>
        </authorList>
    </citation>
    <scope>NUCLEOTIDE SEQUENCE</scope>
</reference>
<feature type="transmembrane region" description="Helical" evidence="9">
    <location>
        <begin position="194"/>
        <end position="218"/>
    </location>
</feature>
<evidence type="ECO:0000256" key="2">
    <source>
        <dbReference type="ARBA" id="ARBA00010581"/>
    </source>
</evidence>
<protein>
    <recommendedName>
        <fullName evidence="3 8">Cytochrome c oxidase subunit 3</fullName>
    </recommendedName>
</protein>
<dbReference type="GO" id="GO:0016020">
    <property type="term" value="C:membrane"/>
    <property type="evidence" value="ECO:0007669"/>
    <property type="project" value="UniProtKB-SubCell"/>
</dbReference>
<feature type="transmembrane region" description="Helical" evidence="9">
    <location>
        <begin position="77"/>
        <end position="100"/>
    </location>
</feature>
<keyword evidence="7 9" id="KW-0472">Membrane</keyword>
<accession>A0A0E3DR82</accession>
<dbReference type="FunFam" id="1.20.120.80:FF:000002">
    <property type="entry name" value="Cytochrome c oxidase subunit 3"/>
    <property type="match status" value="1"/>
</dbReference>
<evidence type="ECO:0000256" key="6">
    <source>
        <dbReference type="ARBA" id="ARBA00022989"/>
    </source>
</evidence>
<keyword evidence="4 8" id="KW-0812">Transmembrane</keyword>
<keyword evidence="8 11" id="KW-0496">Mitochondrion</keyword>
<comment type="subcellular location">
    <subcellularLocation>
        <location evidence="1">Membrane</location>
        <topology evidence="1">Multi-pass membrane protein</topology>
    </subcellularLocation>
</comment>
<evidence type="ECO:0000256" key="1">
    <source>
        <dbReference type="ARBA" id="ARBA00004141"/>
    </source>
</evidence>
<dbReference type="GO" id="GO:0004129">
    <property type="term" value="F:cytochrome-c oxidase activity"/>
    <property type="evidence" value="ECO:0007669"/>
    <property type="project" value="InterPro"/>
</dbReference>
<dbReference type="Pfam" id="PF00510">
    <property type="entry name" value="COX3"/>
    <property type="match status" value="1"/>
</dbReference>
<evidence type="ECO:0000259" key="10">
    <source>
        <dbReference type="PROSITE" id="PS50253"/>
    </source>
</evidence>
<evidence type="ECO:0000256" key="8">
    <source>
        <dbReference type="RuleBase" id="RU003375"/>
    </source>
</evidence>
<dbReference type="PANTHER" id="PTHR11403">
    <property type="entry name" value="CYTOCHROME C OXIDASE SUBUNIT III"/>
    <property type="match status" value="1"/>
</dbReference>
<feature type="transmembrane region" description="Helical" evidence="9">
    <location>
        <begin position="157"/>
        <end position="174"/>
    </location>
</feature>
<dbReference type="GO" id="GO:0006123">
    <property type="term" value="P:mitochondrial electron transport, cytochrome c to oxygen"/>
    <property type="evidence" value="ECO:0007669"/>
    <property type="project" value="TreeGrafter"/>
</dbReference>
<dbReference type="Gene3D" id="1.10.287.70">
    <property type="match status" value="1"/>
</dbReference>
<dbReference type="InterPro" id="IPR024791">
    <property type="entry name" value="Cyt_c/ubiquinol_Oxase_su3"/>
</dbReference>
<dbReference type="SUPFAM" id="SSF81452">
    <property type="entry name" value="Cytochrome c oxidase subunit III-like"/>
    <property type="match status" value="1"/>
</dbReference>
<dbReference type="InterPro" id="IPR035973">
    <property type="entry name" value="Cyt_c_oxidase_su3-like_sf"/>
</dbReference>
<sequence length="259" mass="29673">MIRQPFHVVEMSPWPFFVSMGLLGMTCGGASWLHFHSPLCLILGLSLTILISSLWWRDVIREATFQGYHNYYVSINLRFGMILFILSEVLFFAAFFWGFLHSSLAPNIEIGCTWPPVGITPINPFSIPLLNTSILLSSGVTVTWAHHSLLENKQNETIQALTLTVILGMYFTFIQINEYMETTFTIADSAYGTTFFICTGFHGLHVLVGTIFLLICLIRTLNNHFSPIHHFGFEAAAWYWHFVDVVWICLYLLIYWWGS</sequence>
<gene>
    <name evidence="11" type="primary">cox3</name>
</gene>
<comment type="similarity">
    <text evidence="2 8">Belongs to the cytochrome c oxidase subunit 3 family.</text>
</comment>
<dbReference type="CDD" id="cd01665">
    <property type="entry name" value="Cyt_c_Oxidase_III"/>
    <property type="match status" value="1"/>
</dbReference>
<evidence type="ECO:0000256" key="9">
    <source>
        <dbReference type="SAM" id="Phobius"/>
    </source>
</evidence>
<evidence type="ECO:0000256" key="5">
    <source>
        <dbReference type="ARBA" id="ARBA00022967"/>
    </source>
</evidence>
<keyword evidence="5" id="KW-1278">Translocase</keyword>
<feature type="transmembrane region" description="Helical" evidence="9">
    <location>
        <begin position="39"/>
        <end position="56"/>
    </location>
</feature>
<keyword evidence="6 9" id="KW-1133">Transmembrane helix</keyword>
<feature type="transmembrane region" description="Helical" evidence="9">
    <location>
        <begin position="238"/>
        <end position="258"/>
    </location>
</feature>
<dbReference type="GO" id="GO:0005739">
    <property type="term" value="C:mitochondrion"/>
    <property type="evidence" value="ECO:0007669"/>
    <property type="project" value="TreeGrafter"/>
</dbReference>
<feature type="transmembrane region" description="Helical" evidence="9">
    <location>
        <begin position="12"/>
        <end position="33"/>
    </location>
</feature>
<dbReference type="InterPro" id="IPR013833">
    <property type="entry name" value="Cyt_c_oxidase_su3_a-hlx"/>
</dbReference>
<evidence type="ECO:0000256" key="7">
    <source>
        <dbReference type="ARBA" id="ARBA00023136"/>
    </source>
</evidence>
<dbReference type="AlphaFoldDB" id="A0A0E3DR82"/>
<name>A0A0E3DR82_9ANNE</name>